<comment type="caution">
    <text evidence="1">The sequence shown here is derived from an EMBL/GenBank/DDBJ whole genome shotgun (WGS) entry which is preliminary data.</text>
</comment>
<sequence>MSEAQYGKYRIVHGDVRLEDPTYGQVERNAYVAEVIELANFRLSEQGCDDLRPLQMVPARADDDYFHFLHIGSSNTAAGQNGAFHFGLQRRDPKLPPEEVAERLAQAATTYLSRRDEIVIQANEVFSEISQYEWPEGFIIHEVAALMDCSEKPRFSAELSMLEFDLVESRTRRTGHNVRSLLQNLERAAEMHERRLAALAEKLEAGCDLFIEETAKHLLDYYDLTVEKVLEVLNGTHWMDIYDERDDAKYTVATVHLQDGTLMADMRDGSSSWELRGDTFVLADSVSLPETVRHGLCGQPLSRLLRTGNMLEHLTIESLDSQEGETRYIELAIPKSAVVLEKGTRLSNAA</sequence>
<dbReference type="RefSeq" id="WP_119587431.1">
    <property type="nucleotide sequence ID" value="NZ_CAWODQ010000025.1"/>
</dbReference>
<dbReference type="EMBL" id="QXFL01000005">
    <property type="protein sequence ID" value="RIV85192.1"/>
    <property type="molecule type" value="Genomic_DNA"/>
</dbReference>
<organism evidence="1 2">
    <name type="scientific">Aurantiacibacter zhengii</name>
    <dbReference type="NCBI Taxonomy" id="2307003"/>
    <lineage>
        <taxon>Bacteria</taxon>
        <taxon>Pseudomonadati</taxon>
        <taxon>Pseudomonadota</taxon>
        <taxon>Alphaproteobacteria</taxon>
        <taxon>Sphingomonadales</taxon>
        <taxon>Erythrobacteraceae</taxon>
        <taxon>Aurantiacibacter</taxon>
    </lineage>
</organism>
<dbReference type="AlphaFoldDB" id="A0A418NRH7"/>
<evidence type="ECO:0000313" key="1">
    <source>
        <dbReference type="EMBL" id="RIV85192.1"/>
    </source>
</evidence>
<dbReference type="Proteomes" id="UP000286576">
    <property type="component" value="Unassembled WGS sequence"/>
</dbReference>
<name>A0A418NRH7_9SPHN</name>
<proteinExistence type="predicted"/>
<keyword evidence="2" id="KW-1185">Reference proteome</keyword>
<gene>
    <name evidence="1" type="ORF">D2V07_13005</name>
</gene>
<protein>
    <submittedName>
        <fullName evidence="1">Uncharacterized protein</fullName>
    </submittedName>
</protein>
<accession>A0A418NRH7</accession>
<reference evidence="1 2" key="1">
    <citation type="submission" date="2018-08" db="EMBL/GenBank/DDBJ databases">
        <title>Erythrobacter zhengii sp.nov., a bacterium isolated from deep-sea sediment.</title>
        <authorList>
            <person name="Fang C."/>
            <person name="Wu Y.-H."/>
            <person name="Sun C."/>
            <person name="Wang H."/>
            <person name="Cheng H."/>
            <person name="Meng F.-X."/>
            <person name="Wang C.-S."/>
            <person name="Xu X.-W."/>
        </authorList>
    </citation>
    <scope>NUCLEOTIDE SEQUENCE [LARGE SCALE GENOMIC DNA]</scope>
    <source>
        <strain evidence="1 2">V18</strain>
    </source>
</reference>
<evidence type="ECO:0000313" key="2">
    <source>
        <dbReference type="Proteomes" id="UP000286576"/>
    </source>
</evidence>